<dbReference type="Proteomes" id="UP000827986">
    <property type="component" value="Unassembled WGS sequence"/>
</dbReference>
<evidence type="ECO:0000313" key="1">
    <source>
        <dbReference type="EMBL" id="KAH1167303.1"/>
    </source>
</evidence>
<reference evidence="1" key="1">
    <citation type="submission" date="2021-09" db="EMBL/GenBank/DDBJ databases">
        <title>The genome of Mauremys mutica provides insights into the evolution of semi-aquatic lifestyle.</title>
        <authorList>
            <person name="Gong S."/>
            <person name="Gao Y."/>
        </authorList>
    </citation>
    <scope>NUCLEOTIDE SEQUENCE</scope>
    <source>
        <strain evidence="1">MM-2020</strain>
        <tissue evidence="1">Muscle</tissue>
    </source>
</reference>
<organism evidence="1 2">
    <name type="scientific">Mauremys mutica</name>
    <name type="common">yellowpond turtle</name>
    <dbReference type="NCBI Taxonomy" id="74926"/>
    <lineage>
        <taxon>Eukaryota</taxon>
        <taxon>Metazoa</taxon>
        <taxon>Chordata</taxon>
        <taxon>Craniata</taxon>
        <taxon>Vertebrata</taxon>
        <taxon>Euteleostomi</taxon>
        <taxon>Archelosauria</taxon>
        <taxon>Testudinata</taxon>
        <taxon>Testudines</taxon>
        <taxon>Cryptodira</taxon>
        <taxon>Durocryptodira</taxon>
        <taxon>Testudinoidea</taxon>
        <taxon>Geoemydidae</taxon>
        <taxon>Geoemydinae</taxon>
        <taxon>Mauremys</taxon>
    </lineage>
</organism>
<comment type="caution">
    <text evidence="1">The sequence shown here is derived from an EMBL/GenBank/DDBJ whole genome shotgun (WGS) entry which is preliminary data.</text>
</comment>
<keyword evidence="2" id="KW-1185">Reference proteome</keyword>
<proteinExistence type="predicted"/>
<protein>
    <submittedName>
        <fullName evidence="1">Uncharacterized protein</fullName>
    </submittedName>
</protein>
<accession>A0A9D3WTY7</accession>
<dbReference type="EMBL" id="JAHDVG010000486">
    <property type="protein sequence ID" value="KAH1167303.1"/>
    <property type="molecule type" value="Genomic_DNA"/>
</dbReference>
<gene>
    <name evidence="1" type="ORF">KIL84_002786</name>
</gene>
<evidence type="ECO:0000313" key="2">
    <source>
        <dbReference type="Proteomes" id="UP000827986"/>
    </source>
</evidence>
<name>A0A9D3WTY7_9SAUR</name>
<sequence>MIKYTAYEVFSTELQPVQSRTGHADPGHPAQVISGATVDTQGRDRHPQTQTNAVHRAGRPVSNVAHYRGTGAVVHAVIGNPSAGSSTISNCLSAITFVSRLNGYPDPCGGFLVQRFLVGWSRSGGRREDSRHPSRVSMLRNLLHSE</sequence>
<dbReference type="AlphaFoldDB" id="A0A9D3WTY7"/>